<dbReference type="GO" id="GO:0006811">
    <property type="term" value="P:monoatomic ion transport"/>
    <property type="evidence" value="ECO:0007669"/>
    <property type="project" value="UniProtKB-KW"/>
</dbReference>
<comment type="subcellular location">
    <subcellularLocation>
        <location evidence="2">Cell membrane</location>
        <topology evidence="2">Multi-pass membrane protein</topology>
    </subcellularLocation>
</comment>
<evidence type="ECO:0000256" key="2">
    <source>
        <dbReference type="ARBA" id="ARBA00004651"/>
    </source>
</evidence>
<evidence type="ECO:0000256" key="8">
    <source>
        <dbReference type="ARBA" id="ARBA00023065"/>
    </source>
</evidence>
<keyword evidence="5" id="KW-1003">Cell membrane</keyword>
<dbReference type="InterPro" id="IPR036259">
    <property type="entry name" value="MFS_trans_sf"/>
</dbReference>
<proteinExistence type="predicted"/>
<feature type="transmembrane region" description="Helical" evidence="12">
    <location>
        <begin position="149"/>
        <end position="172"/>
    </location>
</feature>
<evidence type="ECO:0000256" key="11">
    <source>
        <dbReference type="ARBA" id="ARBA00032555"/>
    </source>
</evidence>
<evidence type="ECO:0000256" key="9">
    <source>
        <dbReference type="ARBA" id="ARBA00023136"/>
    </source>
</evidence>
<keyword evidence="7 12" id="KW-1133">Transmembrane helix</keyword>
<evidence type="ECO:0000256" key="6">
    <source>
        <dbReference type="ARBA" id="ARBA00022692"/>
    </source>
</evidence>
<feature type="transmembrane region" description="Helical" evidence="12">
    <location>
        <begin position="493"/>
        <end position="513"/>
    </location>
</feature>
<dbReference type="PANTHER" id="PTHR23516">
    <property type="entry name" value="SAM (S-ADENOSYL METHIONINE) TRANSPORTER"/>
    <property type="match status" value="1"/>
</dbReference>
<comment type="function">
    <text evidence="1">Mediates high-affinity intracellular uptake of the rare oligo-element molybdenum.</text>
</comment>
<evidence type="ECO:0000313" key="13">
    <source>
        <dbReference type="EMBL" id="CAE0721562.1"/>
    </source>
</evidence>
<evidence type="ECO:0000256" key="7">
    <source>
        <dbReference type="ARBA" id="ARBA00022989"/>
    </source>
</evidence>
<keyword evidence="4" id="KW-0813">Transport</keyword>
<evidence type="ECO:0000256" key="4">
    <source>
        <dbReference type="ARBA" id="ARBA00022448"/>
    </source>
</evidence>
<dbReference type="EMBL" id="HBIX01020293">
    <property type="protein sequence ID" value="CAE0721562.1"/>
    <property type="molecule type" value="Transcribed_RNA"/>
</dbReference>
<feature type="transmembrane region" description="Helical" evidence="12">
    <location>
        <begin position="431"/>
        <end position="450"/>
    </location>
</feature>
<feature type="transmembrane region" description="Helical" evidence="12">
    <location>
        <begin position="338"/>
        <end position="361"/>
    </location>
</feature>
<keyword evidence="8" id="KW-0406">Ion transport</keyword>
<accession>A0A7S4AP14</accession>
<dbReference type="InterPro" id="IPR008509">
    <property type="entry name" value="MOT2/MFSD5"/>
</dbReference>
<evidence type="ECO:0000256" key="5">
    <source>
        <dbReference type="ARBA" id="ARBA00022475"/>
    </source>
</evidence>
<keyword evidence="6 12" id="KW-0812">Transmembrane</keyword>
<dbReference type="SUPFAM" id="SSF103473">
    <property type="entry name" value="MFS general substrate transporter"/>
    <property type="match status" value="1"/>
</dbReference>
<evidence type="ECO:0000256" key="12">
    <source>
        <dbReference type="SAM" id="Phobius"/>
    </source>
</evidence>
<reference evidence="13" key="1">
    <citation type="submission" date="2021-01" db="EMBL/GenBank/DDBJ databases">
        <authorList>
            <person name="Corre E."/>
            <person name="Pelletier E."/>
            <person name="Niang G."/>
            <person name="Scheremetjew M."/>
            <person name="Finn R."/>
            <person name="Kale V."/>
            <person name="Holt S."/>
            <person name="Cochrane G."/>
            <person name="Meng A."/>
            <person name="Brown T."/>
            <person name="Cohen L."/>
        </authorList>
    </citation>
    <scope>NUCLEOTIDE SEQUENCE</scope>
    <source>
        <strain evidence="13">10249 10 AB</strain>
    </source>
</reference>
<dbReference type="Pfam" id="PF05631">
    <property type="entry name" value="MFS_5"/>
    <property type="match status" value="2"/>
</dbReference>
<feature type="transmembrane region" description="Helical" evidence="12">
    <location>
        <begin position="373"/>
        <end position="395"/>
    </location>
</feature>
<protein>
    <recommendedName>
        <fullName evidence="3">Molybdate-anion transporter</fullName>
    </recommendedName>
    <alternativeName>
        <fullName evidence="10">Major facilitator superfamily domain-containing protein 5</fullName>
    </alternativeName>
    <alternativeName>
        <fullName evidence="11">Molybdate transporter 2 homolog</fullName>
    </alternativeName>
</protein>
<name>A0A7S4AP14_9STRA</name>
<evidence type="ECO:0000256" key="1">
    <source>
        <dbReference type="ARBA" id="ARBA00003019"/>
    </source>
</evidence>
<dbReference type="PANTHER" id="PTHR23516:SF1">
    <property type="entry name" value="MOLYBDATE-ANION TRANSPORTER"/>
    <property type="match status" value="1"/>
</dbReference>
<dbReference type="Gene3D" id="1.20.1250.20">
    <property type="entry name" value="MFS general substrate transporter like domains"/>
    <property type="match status" value="2"/>
</dbReference>
<dbReference type="GO" id="GO:0015098">
    <property type="term" value="F:molybdate ion transmembrane transporter activity"/>
    <property type="evidence" value="ECO:0007669"/>
    <property type="project" value="InterPro"/>
</dbReference>
<feature type="transmembrane region" description="Helical" evidence="12">
    <location>
        <begin position="94"/>
        <end position="114"/>
    </location>
</feature>
<gene>
    <name evidence="13" type="ORF">PAUS00366_LOCUS14317</name>
</gene>
<organism evidence="13">
    <name type="scientific">Pseudo-nitzschia australis</name>
    <dbReference type="NCBI Taxonomy" id="44445"/>
    <lineage>
        <taxon>Eukaryota</taxon>
        <taxon>Sar</taxon>
        <taxon>Stramenopiles</taxon>
        <taxon>Ochrophyta</taxon>
        <taxon>Bacillariophyta</taxon>
        <taxon>Bacillariophyceae</taxon>
        <taxon>Bacillariophycidae</taxon>
        <taxon>Bacillariales</taxon>
        <taxon>Bacillariaceae</taxon>
        <taxon>Pseudo-nitzschia</taxon>
    </lineage>
</organism>
<dbReference type="AlphaFoldDB" id="A0A7S4AP14"/>
<evidence type="ECO:0000256" key="3">
    <source>
        <dbReference type="ARBA" id="ARBA00021242"/>
    </source>
</evidence>
<dbReference type="GO" id="GO:0005886">
    <property type="term" value="C:plasma membrane"/>
    <property type="evidence" value="ECO:0007669"/>
    <property type="project" value="UniProtKB-SubCell"/>
</dbReference>
<sequence>MTTAFTGVFSCALVVNIIATLRSSKRVAIIFRFRTFRDGADDDAASTVSSPREGIIKSYLPVYLLAVFSDWVKGPYSYELYSSSDCYNYNPRDIYLLCSVVPFVSSIIFGTFLCGPLADIGGPKRMAMMFTIITALGNIAKHFRDFNVLMVGSILEGISASLLFTVFDSWLVRSHSCSVPAKIPSSAMAMSPSTQTPTLTPTPIPSLWLSRVFATAEYRNNIVAIGASLVSGMMTDATVFQPLAIAKQQDESNAVFYVGGVLNPFDLSTFALLLCGILIGVSWDENLTKEAEQKIEKVSKKFGTSVNSSETGTPSPWWRRYRSLLVDVSGEIITSREIWLCGIVCFLFESAMFIFVFSWTNAIAPITNEQDEIPFGLIFATFMFGCMTGTSVFTVLIDEMKVRNETIGEGLLLVATCTFIAMAFAKSIASTIFLFFLFEVSVGIYFPMMATMKSEIVPDCHRTTICNSYRIPFNLVMISFLSVSDYLSVYPELSFVICACMTGAAFFFQVKLGKHRKQKPLSRRSTLHETAFRDEGRQQKKIS</sequence>
<keyword evidence="9 12" id="KW-0472">Membrane</keyword>
<evidence type="ECO:0000256" key="10">
    <source>
        <dbReference type="ARBA" id="ARBA00030646"/>
    </source>
</evidence>